<comment type="similarity">
    <text evidence="1">Belongs to the NnrE/AIBP family.</text>
</comment>
<dbReference type="InterPro" id="IPR036652">
    <property type="entry name" value="YjeF_N_dom_sf"/>
</dbReference>
<dbReference type="RefSeq" id="WP_236959169.1">
    <property type="nucleotide sequence ID" value="NZ_JAETXX010000006.1"/>
</dbReference>
<organism evidence="3 4">
    <name type="scientific">Joostella atrarenae</name>
    <dbReference type="NCBI Taxonomy" id="679257"/>
    <lineage>
        <taxon>Bacteria</taxon>
        <taxon>Pseudomonadati</taxon>
        <taxon>Bacteroidota</taxon>
        <taxon>Flavobacteriia</taxon>
        <taxon>Flavobacteriales</taxon>
        <taxon>Flavobacteriaceae</taxon>
        <taxon>Joostella</taxon>
    </lineage>
</organism>
<comment type="catalytic activity">
    <reaction evidence="1">
        <text>(6R)-NADPHX = (6S)-NADPHX</text>
        <dbReference type="Rhea" id="RHEA:32227"/>
        <dbReference type="ChEBI" id="CHEBI:64076"/>
        <dbReference type="ChEBI" id="CHEBI:64077"/>
        <dbReference type="EC" id="5.1.99.6"/>
    </reaction>
</comment>
<dbReference type="EC" id="5.1.99.6" evidence="1"/>
<evidence type="ECO:0000259" key="2">
    <source>
        <dbReference type="PROSITE" id="PS51385"/>
    </source>
</evidence>
<keyword evidence="1" id="KW-0479">Metal-binding</keyword>
<comment type="catalytic activity">
    <reaction evidence="1">
        <text>(6R)-NADHX = (6S)-NADHX</text>
        <dbReference type="Rhea" id="RHEA:32215"/>
        <dbReference type="ChEBI" id="CHEBI:64074"/>
        <dbReference type="ChEBI" id="CHEBI:64075"/>
        <dbReference type="EC" id="5.1.99.6"/>
    </reaction>
</comment>
<dbReference type="InterPro" id="IPR004443">
    <property type="entry name" value="YjeF_N_dom"/>
</dbReference>
<feature type="binding site" evidence="1">
    <location>
        <position position="153"/>
    </location>
    <ligand>
        <name>(6S)-NADPHX</name>
        <dbReference type="ChEBI" id="CHEBI:64076"/>
    </ligand>
</feature>
<dbReference type="GO" id="GO:0052856">
    <property type="term" value="F:NAD(P)HX epimerase activity"/>
    <property type="evidence" value="ECO:0007669"/>
    <property type="project" value="UniProtKB-EC"/>
</dbReference>
<comment type="caution">
    <text evidence="3">The sequence shown here is derived from an EMBL/GenBank/DDBJ whole genome shotgun (WGS) entry which is preliminary data.</text>
</comment>
<feature type="domain" description="YjeF N-terminal" evidence="2">
    <location>
        <begin position="15"/>
        <end position="205"/>
    </location>
</feature>
<dbReference type="SUPFAM" id="SSF64153">
    <property type="entry name" value="YjeF N-terminal domain-like"/>
    <property type="match status" value="1"/>
</dbReference>
<evidence type="ECO:0000313" key="3">
    <source>
        <dbReference type="EMBL" id="MCF8715203.1"/>
    </source>
</evidence>
<feature type="binding site" evidence="1">
    <location>
        <position position="64"/>
    </location>
    <ligand>
        <name>K(+)</name>
        <dbReference type="ChEBI" id="CHEBI:29103"/>
    </ligand>
</feature>
<keyword evidence="1" id="KW-0630">Potassium</keyword>
<dbReference type="PROSITE" id="PS51385">
    <property type="entry name" value="YJEF_N"/>
    <property type="match status" value="1"/>
</dbReference>
<comment type="function">
    <text evidence="1">Catalyzes the epimerization of the S- and R-forms of NAD(P)HX, a damaged form of NAD(P)H that is a result of enzymatic or heat-dependent hydration. This is a prerequisite for the S-specific NAD(P)H-hydrate dehydratase to allow the repair of both epimers of NAD(P)HX.</text>
</comment>
<dbReference type="EMBL" id="JAETXX010000006">
    <property type="protein sequence ID" value="MCF8715203.1"/>
    <property type="molecule type" value="Genomic_DNA"/>
</dbReference>
<feature type="binding site" evidence="1">
    <location>
        <begin position="63"/>
        <end position="67"/>
    </location>
    <ligand>
        <name>(6S)-NADPHX</name>
        <dbReference type="ChEBI" id="CHEBI:64076"/>
    </ligand>
</feature>
<dbReference type="Proteomes" id="UP000829517">
    <property type="component" value="Unassembled WGS sequence"/>
</dbReference>
<dbReference type="Pfam" id="PF03853">
    <property type="entry name" value="YjeF_N"/>
    <property type="match status" value="1"/>
</dbReference>
<keyword evidence="1" id="KW-0520">NAD</keyword>
<protein>
    <recommendedName>
        <fullName evidence="1">NAD(P)H-hydrate epimerase</fullName>
        <ecNumber evidence="1">5.1.99.6</ecNumber>
    </recommendedName>
    <alternativeName>
        <fullName evidence="1">NAD(P)HX epimerase</fullName>
    </alternativeName>
</protein>
<keyword evidence="1" id="KW-0521">NADP</keyword>
<dbReference type="Gene3D" id="3.40.50.10260">
    <property type="entry name" value="YjeF N-terminal domain"/>
    <property type="match status" value="1"/>
</dbReference>
<accession>A0ABS9J448</accession>
<proteinExistence type="inferred from homology"/>
<evidence type="ECO:0000313" key="4">
    <source>
        <dbReference type="Proteomes" id="UP000829517"/>
    </source>
</evidence>
<evidence type="ECO:0000256" key="1">
    <source>
        <dbReference type="HAMAP-Rule" id="MF_01966"/>
    </source>
</evidence>
<name>A0ABS9J448_9FLAO</name>
<comment type="caution">
    <text evidence="1">Lacks conserved residue(s) required for the propagation of feature annotation.</text>
</comment>
<dbReference type="PANTHER" id="PTHR13612:SF0">
    <property type="entry name" value="ENHANCER OF MRNA-DECAPPING PROTEIN 3"/>
    <property type="match status" value="1"/>
</dbReference>
<reference evidence="3 4" key="1">
    <citation type="submission" date="2021-01" db="EMBL/GenBank/DDBJ databases">
        <title>Genome sequencing of Joostella atrarenae M1-2 (= KCTC 23194).</title>
        <authorList>
            <person name="Zakaria M.R."/>
            <person name="Lam M.Q."/>
            <person name="Chong C.S."/>
        </authorList>
    </citation>
    <scope>NUCLEOTIDE SEQUENCE [LARGE SCALE GENOMIC DNA]</scope>
    <source>
        <strain evidence="3 4">M1-2</strain>
    </source>
</reference>
<dbReference type="PANTHER" id="PTHR13612">
    <property type="entry name" value="ENHANCER OF MRNA-DECAPPING PROTEIN 3"/>
    <property type="match status" value="1"/>
</dbReference>
<keyword evidence="4" id="KW-1185">Reference proteome</keyword>
<keyword evidence="1" id="KW-0547">Nucleotide-binding</keyword>
<keyword evidence="1 3" id="KW-0413">Isomerase</keyword>
<dbReference type="NCBIfam" id="TIGR00197">
    <property type="entry name" value="yjeF_nterm"/>
    <property type="match status" value="1"/>
</dbReference>
<sequence>MKYDFIANALSLQAFKEMDYKAVAELALPIELMMENAGLHLARVIARKASPKSTILIGAGNGNNGGGGLVAARRLAAWGYNVYLDLPIEITKELPLQQLKRALLYGAKREAIKNPDVWVDAYLGFSQKLPLGNLFETIIAKANSANAIRISLDLPMGISEGDSSPRFNADHIITLAAPKKLLIPLLETDTQIYIADLGIPEKYYGDIGVAMPPFAKEQLYFVS</sequence>
<feature type="binding site" evidence="1">
    <location>
        <begin position="124"/>
        <end position="130"/>
    </location>
    <ligand>
        <name>(6S)-NADPHX</name>
        <dbReference type="ChEBI" id="CHEBI:64076"/>
    </ligand>
</feature>
<comment type="cofactor">
    <cofactor evidence="1">
        <name>K(+)</name>
        <dbReference type="ChEBI" id="CHEBI:29103"/>
    </cofactor>
    <text evidence="1">Binds 1 potassium ion per subunit.</text>
</comment>
<dbReference type="HAMAP" id="MF_01966">
    <property type="entry name" value="NADHX_epimerase"/>
    <property type="match status" value="1"/>
</dbReference>
<feature type="binding site" evidence="1">
    <location>
        <position position="120"/>
    </location>
    <ligand>
        <name>K(+)</name>
        <dbReference type="ChEBI" id="CHEBI:29103"/>
    </ligand>
</feature>
<gene>
    <name evidence="1" type="primary">nnrE</name>
    <name evidence="3" type="ORF">JM658_10235</name>
</gene>